<keyword evidence="1" id="KW-0285">Flavoprotein</keyword>
<dbReference type="InterPro" id="IPR004925">
    <property type="entry name" value="HpaB/PvcC/4-BUDH"/>
</dbReference>
<feature type="non-terminal residue" evidence="6">
    <location>
        <position position="254"/>
    </location>
</feature>
<keyword evidence="3" id="KW-0560">Oxidoreductase</keyword>
<dbReference type="SUPFAM" id="SSF56645">
    <property type="entry name" value="Acyl-CoA dehydrogenase NM domain-like"/>
    <property type="match status" value="1"/>
</dbReference>
<dbReference type="Gene3D" id="1.20.140.10">
    <property type="entry name" value="Butyryl-CoA Dehydrogenase, subunit A, domain 3"/>
    <property type="match status" value="1"/>
</dbReference>
<dbReference type="InterPro" id="IPR024674">
    <property type="entry name" value="HpaB/PvcC/4-BUDH_N"/>
</dbReference>
<comment type="caution">
    <text evidence="6">The sequence shown here is derived from an EMBL/GenBank/DDBJ whole genome shotgun (WGS) entry which is preliminary data.</text>
</comment>
<dbReference type="InterPro" id="IPR046373">
    <property type="entry name" value="Acyl-CoA_Oxase/DH_mid-dom_sf"/>
</dbReference>
<dbReference type="Pfam" id="PF03241">
    <property type="entry name" value="HpaB"/>
    <property type="match status" value="1"/>
</dbReference>
<evidence type="ECO:0000259" key="5">
    <source>
        <dbReference type="Pfam" id="PF11794"/>
    </source>
</evidence>
<sequence>TGEKISRFCHIHQSVDDLLNKQKMTRLACQKTGGCIQRCMGIDAMNALSVITHAMDQSLGTEYNQRFLKYLAYFQENDLTANCAQTDVKGDRKKRPHEQVDPDLYLRIVERKSDGIVVRGAKAHNTIGPYADEIIVTPTRFLTPEESDWAVSFALPADWEGVHLVCRPSLPRPRQKLHAPIATFGDAESFTIFDDVFVPWERVFMCGEREYGGMLALLFALYHRHSYTGCKPATSDVLMGLAALVAEYNGIEKA</sequence>
<evidence type="ECO:0000256" key="1">
    <source>
        <dbReference type="ARBA" id="ARBA00022630"/>
    </source>
</evidence>
<dbReference type="AlphaFoldDB" id="X0XDC4"/>
<keyword evidence="2" id="KW-0274">FAD</keyword>
<evidence type="ECO:0000313" key="6">
    <source>
        <dbReference type="EMBL" id="GAG33417.1"/>
    </source>
</evidence>
<feature type="domain" description="HpaB/PvcC/4-BUDH C-terminal" evidence="4">
    <location>
        <begin position="215"/>
        <end position="254"/>
    </location>
</feature>
<evidence type="ECO:0000256" key="2">
    <source>
        <dbReference type="ARBA" id="ARBA00022827"/>
    </source>
</evidence>
<dbReference type="PANTHER" id="PTHR36117:SF3">
    <property type="entry name" value="4-HYDROXYPHENYLACETATE 3-MONOOXYGENASE-RELATED"/>
    <property type="match status" value="1"/>
</dbReference>
<feature type="non-terminal residue" evidence="6">
    <location>
        <position position="1"/>
    </location>
</feature>
<gene>
    <name evidence="6" type="ORF">S01H1_61353</name>
</gene>
<dbReference type="EMBL" id="BARS01040224">
    <property type="protein sequence ID" value="GAG33417.1"/>
    <property type="molecule type" value="Genomic_DNA"/>
</dbReference>
<protein>
    <recommendedName>
        <fullName evidence="7">HpaB/PvcC/4-BUDH N-terminal domain-containing protein</fullName>
    </recommendedName>
</protein>
<name>X0XDC4_9ZZZZ</name>
<accession>X0XDC4</accession>
<evidence type="ECO:0000259" key="4">
    <source>
        <dbReference type="Pfam" id="PF03241"/>
    </source>
</evidence>
<dbReference type="Pfam" id="PF11794">
    <property type="entry name" value="HpaB_N"/>
    <property type="match status" value="1"/>
</dbReference>
<feature type="domain" description="HpaB/PvcC/4-BUDH N-terminal" evidence="5">
    <location>
        <begin position="1"/>
        <end position="205"/>
    </location>
</feature>
<dbReference type="SUPFAM" id="SSF47203">
    <property type="entry name" value="Acyl-CoA dehydrogenase C-terminal domain-like"/>
    <property type="match status" value="1"/>
</dbReference>
<evidence type="ECO:0008006" key="7">
    <source>
        <dbReference type="Google" id="ProtNLM"/>
    </source>
</evidence>
<dbReference type="InterPro" id="IPR009100">
    <property type="entry name" value="AcylCoA_DH/oxidase_NM_dom_sf"/>
</dbReference>
<dbReference type="Gene3D" id="2.40.110.10">
    <property type="entry name" value="Butyryl-CoA Dehydrogenase, subunit A, domain 2"/>
    <property type="match status" value="1"/>
</dbReference>
<dbReference type="InterPro" id="IPR036250">
    <property type="entry name" value="AcylCo_DH-like_C"/>
</dbReference>
<dbReference type="PANTHER" id="PTHR36117">
    <property type="entry name" value="4-HYDROXYPHENYLACETATE 3-MONOOXYGENASE-RELATED"/>
    <property type="match status" value="1"/>
</dbReference>
<evidence type="ECO:0000256" key="3">
    <source>
        <dbReference type="ARBA" id="ARBA00023002"/>
    </source>
</evidence>
<organism evidence="6">
    <name type="scientific">marine sediment metagenome</name>
    <dbReference type="NCBI Taxonomy" id="412755"/>
    <lineage>
        <taxon>unclassified sequences</taxon>
        <taxon>metagenomes</taxon>
        <taxon>ecological metagenomes</taxon>
    </lineage>
</organism>
<proteinExistence type="predicted"/>
<dbReference type="InterPro" id="IPR024719">
    <property type="entry name" value="HpaB/PvcC/4-BUDH_C"/>
</dbReference>
<reference evidence="6" key="1">
    <citation type="journal article" date="2014" name="Front. Microbiol.">
        <title>High frequency of phylogenetically diverse reductive dehalogenase-homologous genes in deep subseafloor sedimentary metagenomes.</title>
        <authorList>
            <person name="Kawai M."/>
            <person name="Futagami T."/>
            <person name="Toyoda A."/>
            <person name="Takaki Y."/>
            <person name="Nishi S."/>
            <person name="Hori S."/>
            <person name="Arai W."/>
            <person name="Tsubouchi T."/>
            <person name="Morono Y."/>
            <person name="Uchiyama I."/>
            <person name="Ito T."/>
            <person name="Fujiyama A."/>
            <person name="Inagaki F."/>
            <person name="Takami H."/>
        </authorList>
    </citation>
    <scope>NUCLEOTIDE SEQUENCE</scope>
    <source>
        <strain evidence="6">Expedition CK06-06</strain>
    </source>
</reference>
<dbReference type="GO" id="GO:0016627">
    <property type="term" value="F:oxidoreductase activity, acting on the CH-CH group of donors"/>
    <property type="evidence" value="ECO:0007669"/>
    <property type="project" value="InterPro"/>
</dbReference>
<dbReference type="Gene3D" id="1.10.3140.10">
    <property type="entry name" value="4-hydroxybutyryl-coa dehydratase, domain 1"/>
    <property type="match status" value="1"/>
</dbReference>